<dbReference type="EMBL" id="JAVIJF010000015">
    <property type="protein sequence ID" value="MDX8526989.1"/>
    <property type="molecule type" value="Genomic_DNA"/>
</dbReference>
<name>A0ABU4ZRQ4_9HYPH</name>
<dbReference type="Proteomes" id="UP001276840">
    <property type="component" value="Unassembled WGS sequence"/>
</dbReference>
<sequence>MDDRINQLEERKSLEDIAEEIGFATVSLLSNIREGMIKVPLDRVPGLARALECNPRTLFLLALGQYLDEDALVTIKQIIGPSMSQNEVAWIEALRSASDNADPPLSTKRAMIIRAIFGKIRRQPG</sequence>
<comment type="caution">
    <text evidence="1">The sequence shown here is derived from an EMBL/GenBank/DDBJ whole genome shotgun (WGS) entry which is preliminary data.</text>
</comment>
<gene>
    <name evidence="1" type="ORF">RFM68_21030</name>
</gene>
<keyword evidence="2" id="KW-1185">Reference proteome</keyword>
<dbReference type="RefSeq" id="WP_320234923.1">
    <property type="nucleotide sequence ID" value="NZ_JAVIJF010000015.1"/>
</dbReference>
<evidence type="ECO:0000313" key="1">
    <source>
        <dbReference type="EMBL" id="MDX8526989.1"/>
    </source>
</evidence>
<evidence type="ECO:0000313" key="2">
    <source>
        <dbReference type="Proteomes" id="UP001276840"/>
    </source>
</evidence>
<accession>A0ABU4ZRQ4</accession>
<protein>
    <submittedName>
        <fullName evidence="1">XRE family transcriptional regulator</fullName>
    </submittedName>
</protein>
<proteinExistence type="predicted"/>
<reference evidence="1 2" key="1">
    <citation type="submission" date="2023-08" db="EMBL/GenBank/DDBJ databases">
        <title>Implementing the SeqCode for naming new Mesorhizobium species isolated from Vachellia karroo root nodules.</title>
        <authorList>
            <person name="Van Lill M."/>
        </authorList>
    </citation>
    <scope>NUCLEOTIDE SEQUENCE [LARGE SCALE GENOMIC DNA]</scope>
    <source>
        <strain evidence="1 2">MSK 1335</strain>
    </source>
</reference>
<organism evidence="1 2">
    <name type="scientific">Mesorhizobium montanum</name>
    <dbReference type="NCBI Taxonomy" id="3072323"/>
    <lineage>
        <taxon>Bacteria</taxon>
        <taxon>Pseudomonadati</taxon>
        <taxon>Pseudomonadota</taxon>
        <taxon>Alphaproteobacteria</taxon>
        <taxon>Hyphomicrobiales</taxon>
        <taxon>Phyllobacteriaceae</taxon>
        <taxon>Mesorhizobium</taxon>
    </lineage>
</organism>